<dbReference type="InterPro" id="IPR016024">
    <property type="entry name" value="ARM-type_fold"/>
</dbReference>
<dbReference type="Gene3D" id="1.25.10.90">
    <property type="match status" value="1"/>
</dbReference>
<organism evidence="1 2">
    <name type="scientific">Dyadobacter sandarakinus</name>
    <dbReference type="NCBI Taxonomy" id="2747268"/>
    <lineage>
        <taxon>Bacteria</taxon>
        <taxon>Pseudomonadati</taxon>
        <taxon>Bacteroidota</taxon>
        <taxon>Cytophagia</taxon>
        <taxon>Cytophagales</taxon>
        <taxon>Spirosomataceae</taxon>
        <taxon>Dyadobacter</taxon>
    </lineage>
</organism>
<dbReference type="Pfam" id="PF08713">
    <property type="entry name" value="DNA_alkylation"/>
    <property type="match status" value="1"/>
</dbReference>
<dbReference type="CDD" id="cd06561">
    <property type="entry name" value="AlkD_like"/>
    <property type="match status" value="1"/>
</dbReference>
<dbReference type="Proteomes" id="UP000612680">
    <property type="component" value="Chromosome"/>
</dbReference>
<dbReference type="EMBL" id="CP056775">
    <property type="protein sequence ID" value="QRR04089.1"/>
    <property type="molecule type" value="Genomic_DNA"/>
</dbReference>
<gene>
    <name evidence="1" type="ORF">HWI92_06975</name>
</gene>
<name>A0ABX7ID75_9BACT</name>
<proteinExistence type="predicted"/>
<dbReference type="PANTHER" id="PTHR41291">
    <property type="entry name" value="DNA ALKYLATION REPAIR PROTEIN"/>
    <property type="match status" value="1"/>
</dbReference>
<dbReference type="InterPro" id="IPR014825">
    <property type="entry name" value="DNA_alkylation"/>
</dbReference>
<reference evidence="1 2" key="1">
    <citation type="submission" date="2020-06" db="EMBL/GenBank/DDBJ databases">
        <title>Dyadobacter sandarakinus sp. nov., isolated from the soil of the Arctic Yellow River Station.</title>
        <authorList>
            <person name="Zhang Y."/>
            <person name="Peng F."/>
        </authorList>
    </citation>
    <scope>NUCLEOTIDE SEQUENCE [LARGE SCALE GENOMIC DNA]</scope>
    <source>
        <strain evidence="1 2">Q3-56</strain>
    </source>
</reference>
<accession>A0ABX7ID75</accession>
<protein>
    <submittedName>
        <fullName evidence="1">DNA alkylation repair protein</fullName>
    </submittedName>
</protein>
<dbReference type="PANTHER" id="PTHR41291:SF1">
    <property type="entry name" value="DNA ALKYLATION REPAIR PROTEIN"/>
    <property type="match status" value="1"/>
</dbReference>
<keyword evidence="2" id="KW-1185">Reference proteome</keyword>
<evidence type="ECO:0000313" key="1">
    <source>
        <dbReference type="EMBL" id="QRR04089.1"/>
    </source>
</evidence>
<sequence>MTLQETLTQLEKLGTDKMREFNRKHGAHDNQYGLKMGDIRALAKKIKTNHALALELWNTGNIDARLLATLIIQPEKLSHEELNAIVKSERYSQVTDRLYSHVIKDYPDHEIMRNEWMSSDHPMCLRAGWSLTSGRIARNPGGLDIPALLERIAAEMPAADPEVQWTMNSALAQIGIHHPEYRERALALGEAMGIYRNYPVSKGCTSPFAPIWINEMVRRQAAGTSDN</sequence>
<evidence type="ECO:0000313" key="2">
    <source>
        <dbReference type="Proteomes" id="UP000612680"/>
    </source>
</evidence>
<dbReference type="SUPFAM" id="SSF48371">
    <property type="entry name" value="ARM repeat"/>
    <property type="match status" value="1"/>
</dbReference>